<evidence type="ECO:0000313" key="3">
    <source>
        <dbReference type="Proteomes" id="UP000324748"/>
    </source>
</evidence>
<comment type="caution">
    <text evidence="2">The sequence shown here is derived from an EMBL/GenBank/DDBJ whole genome shotgun (WGS) entry which is preliminary data.</text>
</comment>
<reference evidence="2 3" key="1">
    <citation type="submission" date="2019-05" db="EMBL/GenBank/DDBJ databases">
        <title>Emergence of the Ug99 lineage of the wheat stem rust pathogen through somatic hybridization.</title>
        <authorList>
            <person name="Li F."/>
            <person name="Upadhyaya N.M."/>
            <person name="Sperschneider J."/>
            <person name="Matny O."/>
            <person name="Nguyen-Phuc H."/>
            <person name="Mago R."/>
            <person name="Raley C."/>
            <person name="Miller M.E."/>
            <person name="Silverstein K.A.T."/>
            <person name="Henningsen E."/>
            <person name="Hirsch C.D."/>
            <person name="Visser B."/>
            <person name="Pretorius Z.A."/>
            <person name="Steffenson B.J."/>
            <person name="Schwessinger B."/>
            <person name="Dodds P.N."/>
            <person name="Figueroa M."/>
        </authorList>
    </citation>
    <scope>NUCLEOTIDE SEQUENCE [LARGE SCALE GENOMIC DNA]</scope>
    <source>
        <strain evidence="2">21-0</strain>
    </source>
</reference>
<dbReference type="AlphaFoldDB" id="A0A5B0QQS0"/>
<organism evidence="2 3">
    <name type="scientific">Puccinia graminis f. sp. tritici</name>
    <dbReference type="NCBI Taxonomy" id="56615"/>
    <lineage>
        <taxon>Eukaryota</taxon>
        <taxon>Fungi</taxon>
        <taxon>Dikarya</taxon>
        <taxon>Basidiomycota</taxon>
        <taxon>Pucciniomycotina</taxon>
        <taxon>Pucciniomycetes</taxon>
        <taxon>Pucciniales</taxon>
        <taxon>Pucciniaceae</taxon>
        <taxon>Puccinia</taxon>
    </lineage>
</organism>
<evidence type="ECO:0000256" key="1">
    <source>
        <dbReference type="SAM" id="MobiDB-lite"/>
    </source>
</evidence>
<dbReference type="Proteomes" id="UP000324748">
    <property type="component" value="Unassembled WGS sequence"/>
</dbReference>
<name>A0A5B0QQS0_PUCGR</name>
<proteinExistence type="predicted"/>
<feature type="region of interest" description="Disordered" evidence="1">
    <location>
        <begin position="1"/>
        <end position="21"/>
    </location>
</feature>
<sequence>MDNTIQIGSGGPADSDGKSSNLQKRMCYPLAIIEMIEEKGEPPGEDLVVNGLFLTLSKSHHGAAMAILRVRTRLPYPLLCNSSQPFILSTIRSTIAYHSETDLYPVQTFLAEKFIESVHARNGVHLSKILVDLDSIA</sequence>
<evidence type="ECO:0000313" key="2">
    <source>
        <dbReference type="EMBL" id="KAA1115204.1"/>
    </source>
</evidence>
<keyword evidence="3" id="KW-1185">Reference proteome</keyword>
<dbReference type="EMBL" id="VSWC01000014">
    <property type="protein sequence ID" value="KAA1115204.1"/>
    <property type="molecule type" value="Genomic_DNA"/>
</dbReference>
<accession>A0A5B0QQS0</accession>
<protein>
    <submittedName>
        <fullName evidence="2">Uncharacterized protein</fullName>
    </submittedName>
</protein>
<gene>
    <name evidence="2" type="ORF">PGT21_033414</name>
</gene>